<evidence type="ECO:0000256" key="6">
    <source>
        <dbReference type="ARBA" id="ARBA00022705"/>
    </source>
</evidence>
<keyword evidence="4" id="KW-0808">Transferase</keyword>
<organism evidence="17 18">
    <name type="scientific">Circovirus-like genome CB-B</name>
    <dbReference type="NCBI Taxonomy" id="642257"/>
    <lineage>
        <taxon>Viruses</taxon>
        <taxon>Monodnaviria</taxon>
        <taxon>Shotokuvirae</taxon>
        <taxon>Cressdnaviricota</taxon>
        <taxon>Arfiviricetes</taxon>
        <taxon>Saturnivirales</taxon>
        <taxon>Kanorauviridae</taxon>
        <taxon>Sadornvirus</taxon>
        <taxon>Sadornvirus chesapis</taxon>
    </lineage>
</organism>
<keyword evidence="15" id="KW-0238">DNA-binding</keyword>
<sequence length="166" mass="18451">MHAQNVLTLNTYKAFHSCSTPPTFFPNPNLMPPSKPSWYWILTIPEQCWQPPQTLPPYATAIKGQLEIAPTTGYRHWQVAVKLKNKQRLSGLKALFPPETHAEPTKSSAAWDYVGKEETSVAGTSFQLGKVPSKAVDWDQVKDLAVKGQFSEIPSGTLLRCVVCGR</sequence>
<keyword evidence="12" id="KW-0347">Helicase</keyword>
<dbReference type="GO" id="GO:0042025">
    <property type="term" value="C:host cell nucleus"/>
    <property type="evidence" value="ECO:0007669"/>
    <property type="project" value="UniProtKB-SubCell"/>
</dbReference>
<keyword evidence="6" id="KW-0235">DNA replication</keyword>
<evidence type="ECO:0000259" key="16">
    <source>
        <dbReference type="PROSITE" id="PS52020"/>
    </source>
</evidence>
<keyword evidence="9" id="KW-0547">Nucleotide-binding</keyword>
<comment type="subcellular location">
    <subcellularLocation>
        <location evidence="2">Host nucleus</location>
    </subcellularLocation>
</comment>
<evidence type="ECO:0000256" key="5">
    <source>
        <dbReference type="ARBA" id="ARBA00022695"/>
    </source>
</evidence>
<keyword evidence="7" id="KW-0540">Nuclease</keyword>
<dbReference type="GO" id="GO:0016779">
    <property type="term" value="F:nucleotidyltransferase activity"/>
    <property type="evidence" value="ECO:0007669"/>
    <property type="project" value="UniProtKB-KW"/>
</dbReference>
<evidence type="ECO:0000256" key="11">
    <source>
        <dbReference type="ARBA" id="ARBA00022801"/>
    </source>
</evidence>
<keyword evidence="13" id="KW-0067">ATP-binding</keyword>
<evidence type="ECO:0000256" key="15">
    <source>
        <dbReference type="ARBA" id="ARBA00023125"/>
    </source>
</evidence>
<dbReference type="GO" id="GO:0000166">
    <property type="term" value="F:nucleotide binding"/>
    <property type="evidence" value="ECO:0007669"/>
    <property type="project" value="UniProtKB-KW"/>
</dbReference>
<keyword evidence="11" id="KW-0378">Hydrolase</keyword>
<dbReference type="GO" id="GO:0003677">
    <property type="term" value="F:DNA binding"/>
    <property type="evidence" value="ECO:0007669"/>
    <property type="project" value="UniProtKB-KW"/>
</dbReference>
<keyword evidence="3" id="KW-1048">Host nucleus</keyword>
<evidence type="ECO:0000256" key="1">
    <source>
        <dbReference type="ARBA" id="ARBA00001946"/>
    </source>
</evidence>
<dbReference type="GO" id="GO:0004519">
    <property type="term" value="F:endonuclease activity"/>
    <property type="evidence" value="ECO:0007669"/>
    <property type="project" value="UniProtKB-KW"/>
</dbReference>
<comment type="cofactor">
    <cofactor evidence="1">
        <name>Mg(2+)</name>
        <dbReference type="ChEBI" id="CHEBI:18420"/>
    </cofactor>
</comment>
<reference evidence="17 18" key="1">
    <citation type="journal article" date="2009" name="J. Gen. Virol.">
        <title>Diverse circovirus-like genome architectures revealed by environmental metagenomics.</title>
        <authorList>
            <person name="Rosario K."/>
            <person name="Duffy S."/>
            <person name="Breitbart M."/>
        </authorList>
    </citation>
    <scope>NUCLEOTIDE SEQUENCE [LARGE SCALE GENOMIC DNA]</scope>
    <source>
        <strain evidence="17 18">CB-B</strain>
    </source>
</reference>
<keyword evidence="10" id="KW-0255">Endonuclease</keyword>
<evidence type="ECO:0000256" key="2">
    <source>
        <dbReference type="ARBA" id="ARBA00004147"/>
    </source>
</evidence>
<evidence type="ECO:0000256" key="7">
    <source>
        <dbReference type="ARBA" id="ARBA00022722"/>
    </source>
</evidence>
<evidence type="ECO:0000313" key="18">
    <source>
        <dbReference type="Proteomes" id="UP000203517"/>
    </source>
</evidence>
<dbReference type="PROSITE" id="PS52020">
    <property type="entry name" value="CRESS_DNA_REP"/>
    <property type="match status" value="1"/>
</dbReference>
<dbReference type="GO" id="GO:0046872">
    <property type="term" value="F:metal ion binding"/>
    <property type="evidence" value="ECO:0007669"/>
    <property type="project" value="UniProtKB-KW"/>
</dbReference>
<dbReference type="GO" id="GO:0016787">
    <property type="term" value="F:hydrolase activity"/>
    <property type="evidence" value="ECO:0007669"/>
    <property type="project" value="UniProtKB-KW"/>
</dbReference>
<dbReference type="InterPro" id="IPR049912">
    <property type="entry name" value="CRESS_DNA_REP"/>
</dbReference>
<keyword evidence="8" id="KW-0479">Metal-binding</keyword>
<dbReference type="Gene3D" id="3.40.1310.20">
    <property type="match status" value="1"/>
</dbReference>
<dbReference type="RefSeq" id="YP_003084297.1">
    <property type="nucleotide sequence ID" value="NC_013029.1"/>
</dbReference>
<keyword evidence="14" id="KW-0190">Covalent protein-DNA linkage</keyword>
<evidence type="ECO:0000256" key="14">
    <source>
        <dbReference type="ARBA" id="ARBA00023124"/>
    </source>
</evidence>
<evidence type="ECO:0000256" key="12">
    <source>
        <dbReference type="ARBA" id="ARBA00022806"/>
    </source>
</evidence>
<dbReference type="EMBL" id="FJ959083">
    <property type="protein sequence ID" value="ACQ78169.1"/>
    <property type="molecule type" value="Genomic_DNA"/>
</dbReference>
<proteinExistence type="predicted"/>
<dbReference type="OrthoDB" id="9195at10239"/>
<accession>C6GII9</accession>
<evidence type="ECO:0000256" key="8">
    <source>
        <dbReference type="ARBA" id="ARBA00022723"/>
    </source>
</evidence>
<dbReference type="Proteomes" id="UP000203517">
    <property type="component" value="Segment"/>
</dbReference>
<dbReference type="GO" id="GO:0006260">
    <property type="term" value="P:DNA replication"/>
    <property type="evidence" value="ECO:0007669"/>
    <property type="project" value="UniProtKB-KW"/>
</dbReference>
<evidence type="ECO:0000256" key="4">
    <source>
        <dbReference type="ARBA" id="ARBA00022679"/>
    </source>
</evidence>
<dbReference type="KEGG" id="vg:8207381"/>
<evidence type="ECO:0000313" key="17">
    <source>
        <dbReference type="EMBL" id="ACQ78169.1"/>
    </source>
</evidence>
<keyword evidence="18" id="KW-1185">Reference proteome</keyword>
<name>C6GII9_9VIRU</name>
<evidence type="ECO:0000256" key="13">
    <source>
        <dbReference type="ARBA" id="ARBA00022840"/>
    </source>
</evidence>
<evidence type="ECO:0000256" key="3">
    <source>
        <dbReference type="ARBA" id="ARBA00022562"/>
    </source>
</evidence>
<feature type="domain" description="CRESS-DNA virus Rep endonuclease" evidence="16">
    <location>
        <begin position="34"/>
        <end position="131"/>
    </location>
</feature>
<evidence type="ECO:0000256" key="10">
    <source>
        <dbReference type="ARBA" id="ARBA00022759"/>
    </source>
</evidence>
<protein>
    <submittedName>
        <fullName evidence="17">Putative Rep-associated protein</fullName>
    </submittedName>
</protein>
<keyword evidence="5" id="KW-0548">Nucleotidyltransferase</keyword>
<evidence type="ECO:0000256" key="9">
    <source>
        <dbReference type="ARBA" id="ARBA00022741"/>
    </source>
</evidence>
<dbReference type="GeneID" id="8207381"/>